<dbReference type="PANTHER" id="PTHR42698:SF1">
    <property type="entry name" value="GTPASE ERA, MITOCHONDRIAL"/>
    <property type="match status" value="1"/>
</dbReference>
<keyword evidence="2" id="KW-0812">Transmembrane</keyword>
<dbReference type="OrthoDB" id="974105at2"/>
<accession>A0A2A9D1X8</accession>
<comment type="caution">
    <text evidence="4">The sequence shown here is derived from an EMBL/GenBank/DDBJ whole genome shotgun (WGS) entry which is preliminary data.</text>
</comment>
<evidence type="ECO:0000313" key="5">
    <source>
        <dbReference type="Proteomes" id="UP000224915"/>
    </source>
</evidence>
<dbReference type="AlphaFoldDB" id="A0A2A9D1X8"/>
<dbReference type="SUPFAM" id="SSF52540">
    <property type="entry name" value="P-loop containing nucleoside triphosphate hydrolases"/>
    <property type="match status" value="1"/>
</dbReference>
<keyword evidence="2" id="KW-0472">Membrane</keyword>
<dbReference type="Gene3D" id="3.40.50.300">
    <property type="entry name" value="P-loop containing nucleotide triphosphate hydrolases"/>
    <property type="match status" value="1"/>
</dbReference>
<feature type="compositionally biased region" description="Gly residues" evidence="1">
    <location>
        <begin position="335"/>
        <end position="344"/>
    </location>
</feature>
<keyword evidence="5" id="KW-1185">Reference proteome</keyword>
<dbReference type="GO" id="GO:0005525">
    <property type="term" value="F:GTP binding"/>
    <property type="evidence" value="ECO:0007669"/>
    <property type="project" value="InterPro"/>
</dbReference>
<evidence type="ECO:0000256" key="2">
    <source>
        <dbReference type="SAM" id="Phobius"/>
    </source>
</evidence>
<dbReference type="RefSeq" id="WP_098469002.1">
    <property type="nucleotide sequence ID" value="NZ_PDJD01000001.1"/>
</dbReference>
<dbReference type="EMBL" id="PDJD01000001">
    <property type="protein sequence ID" value="PFG19952.1"/>
    <property type="molecule type" value="Genomic_DNA"/>
</dbReference>
<dbReference type="Pfam" id="PF01926">
    <property type="entry name" value="MMR_HSR1"/>
    <property type="match status" value="1"/>
</dbReference>
<organism evidence="4 5">
    <name type="scientific">Serinibacter salmoneus</name>
    <dbReference type="NCBI Taxonomy" id="556530"/>
    <lineage>
        <taxon>Bacteria</taxon>
        <taxon>Bacillati</taxon>
        <taxon>Actinomycetota</taxon>
        <taxon>Actinomycetes</taxon>
        <taxon>Micrococcales</taxon>
        <taxon>Beutenbergiaceae</taxon>
        <taxon>Serinibacter</taxon>
    </lineage>
</organism>
<proteinExistence type="predicted"/>
<feature type="region of interest" description="Disordered" evidence="1">
    <location>
        <begin position="332"/>
        <end position="370"/>
    </location>
</feature>
<feature type="transmembrane region" description="Helical" evidence="2">
    <location>
        <begin position="474"/>
        <end position="499"/>
    </location>
</feature>
<dbReference type="InterPro" id="IPR006073">
    <property type="entry name" value="GTP-bd"/>
</dbReference>
<keyword evidence="2" id="KW-1133">Transmembrane helix</keyword>
<dbReference type="GO" id="GO:0019843">
    <property type="term" value="F:rRNA binding"/>
    <property type="evidence" value="ECO:0007669"/>
    <property type="project" value="TreeGrafter"/>
</dbReference>
<dbReference type="GO" id="GO:0000028">
    <property type="term" value="P:ribosomal small subunit assembly"/>
    <property type="evidence" value="ECO:0007669"/>
    <property type="project" value="TreeGrafter"/>
</dbReference>
<protein>
    <submittedName>
        <fullName evidence="4">Putative GTPase</fullName>
    </submittedName>
</protein>
<feature type="domain" description="G" evidence="3">
    <location>
        <begin position="54"/>
        <end position="191"/>
    </location>
</feature>
<evidence type="ECO:0000313" key="4">
    <source>
        <dbReference type="EMBL" id="PFG19952.1"/>
    </source>
</evidence>
<dbReference type="GO" id="GO:0043024">
    <property type="term" value="F:ribosomal small subunit binding"/>
    <property type="evidence" value="ECO:0007669"/>
    <property type="project" value="TreeGrafter"/>
</dbReference>
<evidence type="ECO:0000259" key="3">
    <source>
        <dbReference type="Pfam" id="PF01926"/>
    </source>
</evidence>
<dbReference type="InterPro" id="IPR005662">
    <property type="entry name" value="GTPase_Era-like"/>
</dbReference>
<dbReference type="PANTHER" id="PTHR42698">
    <property type="entry name" value="GTPASE ERA"/>
    <property type="match status" value="1"/>
</dbReference>
<dbReference type="Proteomes" id="UP000224915">
    <property type="component" value="Unassembled WGS sequence"/>
</dbReference>
<reference evidence="4 5" key="1">
    <citation type="submission" date="2017-10" db="EMBL/GenBank/DDBJ databases">
        <title>Sequencing the genomes of 1000 actinobacteria strains.</title>
        <authorList>
            <person name="Klenk H.-P."/>
        </authorList>
    </citation>
    <scope>NUCLEOTIDE SEQUENCE [LARGE SCALE GENOMIC DNA]</scope>
    <source>
        <strain evidence="4 5">DSM 21801</strain>
    </source>
</reference>
<gene>
    <name evidence="4" type="ORF">ATL40_1531</name>
</gene>
<evidence type="ECO:0000256" key="1">
    <source>
        <dbReference type="SAM" id="MobiDB-lite"/>
    </source>
</evidence>
<name>A0A2A9D1X8_9MICO</name>
<feature type="transmembrane region" description="Helical" evidence="2">
    <location>
        <begin position="433"/>
        <end position="454"/>
    </location>
</feature>
<sequence>MRRRKVPLAERVDALAQAVDLARGRLRPEVVQHAATALERVRERAALSAEHTVVAVAGATGVGKSSVFNALAGSDLARTGTMRPTTSHAMALVSEVADLSAGSTALLEWLGVPDRHERPVTAASPDGLILLDLPDHDSVVAEHRERADHITDRADLLVWVTSPQKYADDVLHTRYLKPLAGSDTRVVVLLNQSDRLSPDQARECREDLERLVRADGVDARVLTGSALDGDGMDSLAQDVARAVRSRETARLRATGEVATAARSLLGELPSLVEGAAAAQHAREHLVEVLEEAAGIPRVVDAVGAATVRDAARATGWPPTRWIQRFRSDPLRTLGLRGGSGGESGGARTEADPATDVPRRTSLPPATPQSRAKVTSATRAYVHAAASALPPAWGDAVSARVVSGAADLADSLDQEIARGVSVQRPAWWRWVGTVQWVLMLTLLAGLAWLLALAVIDFLQLPQWPVPVLSLGEVRWPWPSLLAIGGAVLGIALAALARLAARRSAARRMRQVRARLRRAVERHASDRVLAVVDGELAASEALRTAAVRAGA</sequence>
<dbReference type="InterPro" id="IPR027417">
    <property type="entry name" value="P-loop_NTPase"/>
</dbReference>
<dbReference type="GO" id="GO:0005829">
    <property type="term" value="C:cytosol"/>
    <property type="evidence" value="ECO:0007669"/>
    <property type="project" value="TreeGrafter"/>
</dbReference>